<evidence type="ECO:0000313" key="1">
    <source>
        <dbReference type="EMBL" id="MES4993467.1"/>
    </source>
</evidence>
<gene>
    <name evidence="1" type="ORF">ABVB70_24485</name>
</gene>
<dbReference type="EMBL" id="JBETME010000015">
    <property type="protein sequence ID" value="MES4993467.1"/>
    <property type="molecule type" value="Genomic_DNA"/>
</dbReference>
<name>A0ABD5LU75_AGRRD</name>
<reference evidence="1 2" key="1">
    <citation type="submission" date="2024-06" db="EMBL/GenBank/DDBJ databases">
        <title>Genome sequencing of Agrobacterium spp. from tobacco in Serbia.</title>
        <authorList>
            <person name="Ilicic R.J."/>
            <person name="Studholme D.J."/>
            <person name="Jelusic A."/>
            <person name="Barac G."/>
            <person name="Bagi F."/>
            <person name="Popovic Milovanovic T."/>
        </authorList>
    </citation>
    <scope>NUCLEOTIDE SEQUENCE [LARGE SCALE GENOMIC DNA]</scope>
    <source>
        <strain evidence="1 2">DA1</strain>
    </source>
</reference>
<evidence type="ECO:0000313" key="2">
    <source>
        <dbReference type="Proteomes" id="UP001438189"/>
    </source>
</evidence>
<dbReference type="Proteomes" id="UP001438189">
    <property type="component" value="Unassembled WGS sequence"/>
</dbReference>
<protein>
    <submittedName>
        <fullName evidence="1">Uncharacterized protein</fullName>
    </submittedName>
</protein>
<dbReference type="RefSeq" id="WP_353574682.1">
    <property type="nucleotide sequence ID" value="NZ_JBETME010000015.1"/>
</dbReference>
<accession>A0ABD5LU75</accession>
<comment type="caution">
    <text evidence="1">The sequence shown here is derived from an EMBL/GenBank/DDBJ whole genome shotgun (WGS) entry which is preliminary data.</text>
</comment>
<organism evidence="1 2">
    <name type="scientific">Agrobacterium radiobacter</name>
    <dbReference type="NCBI Taxonomy" id="362"/>
    <lineage>
        <taxon>Bacteria</taxon>
        <taxon>Pseudomonadati</taxon>
        <taxon>Pseudomonadota</taxon>
        <taxon>Alphaproteobacteria</taxon>
        <taxon>Hyphomicrobiales</taxon>
        <taxon>Rhizobiaceae</taxon>
        <taxon>Rhizobium/Agrobacterium group</taxon>
        <taxon>Agrobacterium</taxon>
        <taxon>Agrobacterium tumefaciens complex</taxon>
    </lineage>
</organism>
<proteinExistence type="predicted"/>
<sequence length="133" mass="14830">MIGHPRSHSLPDRRAAPSGVWSRADFLDIATPNAVEKALQRLSNRSEIRRREKGIGRELKIALGIIFRGDTNFTNATEKAAIVFQETGRDTAAAEIREALKDISRRPVDAHARRDRIDGNGRIGHSCEATEIY</sequence>
<dbReference type="AlphaFoldDB" id="A0ABD5LU75"/>